<name>A0AAD3TDJ5_NEPGR</name>
<sequence length="522" mass="59844">MDSTFLRYRLHHPVSEASVIGRSVCNKITLEMKLMNDSKVNLKAQSKLMVHNRKPPKYVHYPHRRKLRSDVVVYEITRRQSELIGGSQMDSVHGGPEPVGDGPLIDDANDLVIKEDEEHAVWDADELEAITSLFQWRIPQKPGKLNRERPLPLPLPYKFRPVGLPTVKTHVKITSLPPLSSRSMLSKQICKDPVFLINIAREIRSLPTEENVSLVLNKHSRFLQKGSLSLTIRELGHMGLPERALQTFCWVQKQPRLFPDDRILASTVEILARTHKLRFPVNLEKLIDLATGSVLEAMTRGLIRGGSLNLAWGLLMAARYGKRMLDPSIYAKLILEFGKNPDKHNFIVTLLEELGERADLNLNQQDCTAIMKICVRLGKFELVESLFNWYKQSGHTPSVVMYTTMIHSRYTEKKYREALALVWEMEDSNYLFDLPAYRVAIKLFIALNDLRRTVRYFSKLKEAGFSPTYDLYRGLINIYLVYGRLGKCKEVCTELELSGFTLDAQLRAQLLHVERNIISGRV</sequence>
<reference evidence="2" key="1">
    <citation type="submission" date="2023-05" db="EMBL/GenBank/DDBJ databases">
        <title>Nepenthes gracilis genome sequencing.</title>
        <authorList>
            <person name="Fukushima K."/>
        </authorList>
    </citation>
    <scope>NUCLEOTIDE SEQUENCE</scope>
    <source>
        <strain evidence="2">SING2019-196</strain>
    </source>
</reference>
<gene>
    <name evidence="2" type="ORF">Nepgr_029210</name>
</gene>
<evidence type="ECO:0000256" key="1">
    <source>
        <dbReference type="ARBA" id="ARBA00022737"/>
    </source>
</evidence>
<dbReference type="Pfam" id="PF13812">
    <property type="entry name" value="PPR_3"/>
    <property type="match status" value="1"/>
</dbReference>
<dbReference type="InterPro" id="IPR011990">
    <property type="entry name" value="TPR-like_helical_dom_sf"/>
</dbReference>
<dbReference type="PANTHER" id="PTHR47930:SF2">
    <property type="entry name" value="PENTATRICOPEPTIDE REPEAT PROTEIN (AFU_ORTHOLOGUE AFUA_8G04250)"/>
    <property type="match status" value="1"/>
</dbReference>
<protein>
    <recommendedName>
        <fullName evidence="4">Pentatricopeptide repeat-containing protein</fullName>
    </recommendedName>
</protein>
<evidence type="ECO:0000313" key="3">
    <source>
        <dbReference type="Proteomes" id="UP001279734"/>
    </source>
</evidence>
<dbReference type="PANTHER" id="PTHR47930">
    <property type="entry name" value="YALI0C12947P"/>
    <property type="match status" value="1"/>
</dbReference>
<accession>A0AAD3TDJ5</accession>
<keyword evidence="1" id="KW-0677">Repeat</keyword>
<dbReference type="EMBL" id="BSYO01000032">
    <property type="protein sequence ID" value="GMH27367.1"/>
    <property type="molecule type" value="Genomic_DNA"/>
</dbReference>
<organism evidence="2 3">
    <name type="scientific">Nepenthes gracilis</name>
    <name type="common">Slender pitcher plant</name>
    <dbReference type="NCBI Taxonomy" id="150966"/>
    <lineage>
        <taxon>Eukaryota</taxon>
        <taxon>Viridiplantae</taxon>
        <taxon>Streptophyta</taxon>
        <taxon>Embryophyta</taxon>
        <taxon>Tracheophyta</taxon>
        <taxon>Spermatophyta</taxon>
        <taxon>Magnoliopsida</taxon>
        <taxon>eudicotyledons</taxon>
        <taxon>Gunneridae</taxon>
        <taxon>Pentapetalae</taxon>
        <taxon>Caryophyllales</taxon>
        <taxon>Nepenthaceae</taxon>
        <taxon>Nepenthes</taxon>
    </lineage>
</organism>
<dbReference type="InterPro" id="IPR002885">
    <property type="entry name" value="PPR_rpt"/>
</dbReference>
<keyword evidence="3" id="KW-1185">Reference proteome</keyword>
<comment type="caution">
    <text evidence="2">The sequence shown here is derived from an EMBL/GenBank/DDBJ whole genome shotgun (WGS) entry which is preliminary data.</text>
</comment>
<dbReference type="AlphaFoldDB" id="A0AAD3TDJ5"/>
<evidence type="ECO:0000313" key="2">
    <source>
        <dbReference type="EMBL" id="GMH27367.1"/>
    </source>
</evidence>
<proteinExistence type="predicted"/>
<dbReference type="Gene3D" id="1.25.40.10">
    <property type="entry name" value="Tetratricopeptide repeat domain"/>
    <property type="match status" value="2"/>
</dbReference>
<dbReference type="Proteomes" id="UP001279734">
    <property type="component" value="Unassembled WGS sequence"/>
</dbReference>
<evidence type="ECO:0008006" key="4">
    <source>
        <dbReference type="Google" id="ProtNLM"/>
    </source>
</evidence>